<feature type="compositionally biased region" description="Pro residues" evidence="3">
    <location>
        <begin position="143"/>
        <end position="152"/>
    </location>
</feature>
<evidence type="ECO:0000313" key="6">
    <source>
        <dbReference type="Proteomes" id="UP000823561"/>
    </source>
</evidence>
<keyword evidence="1" id="KW-0547">Nucleotide-binding</keyword>
<evidence type="ECO:0000259" key="4">
    <source>
        <dbReference type="Pfam" id="PF24556"/>
    </source>
</evidence>
<feature type="region of interest" description="Disordered" evidence="3">
    <location>
        <begin position="1"/>
        <end position="309"/>
    </location>
</feature>
<feature type="compositionally biased region" description="Low complexity" evidence="3">
    <location>
        <begin position="153"/>
        <end position="178"/>
    </location>
</feature>
<feature type="compositionally biased region" description="Pro residues" evidence="3">
    <location>
        <begin position="254"/>
        <end position="266"/>
    </location>
</feature>
<keyword evidence="2" id="KW-0067">ATP-binding</keyword>
<comment type="caution">
    <text evidence="5">The sequence shown here is derived from an EMBL/GenBank/DDBJ whole genome shotgun (WGS) entry which is preliminary data.</text>
</comment>
<gene>
    <name evidence="5" type="ORF">AALO_G00027950</name>
</gene>
<reference evidence="5" key="1">
    <citation type="submission" date="2020-10" db="EMBL/GenBank/DDBJ databases">
        <title>Chromosome-scale genome assembly of the Allis shad, Alosa alosa.</title>
        <authorList>
            <person name="Margot Z."/>
            <person name="Christophe K."/>
            <person name="Cabau C."/>
            <person name="Louis A."/>
            <person name="Berthelot C."/>
            <person name="Parey E."/>
            <person name="Roest Crollius H."/>
            <person name="Montfort J."/>
            <person name="Robinson-Rechavi M."/>
            <person name="Bucao C."/>
            <person name="Bouchez O."/>
            <person name="Gislard M."/>
            <person name="Lluch J."/>
            <person name="Milhes M."/>
            <person name="Lampietro C."/>
            <person name="Lopez Roques C."/>
            <person name="Donnadieu C."/>
            <person name="Braasch I."/>
            <person name="Desvignes T."/>
            <person name="Postlethwait J."/>
            <person name="Bobe J."/>
            <person name="Guiguen Y."/>
        </authorList>
    </citation>
    <scope>NUCLEOTIDE SEQUENCE</scope>
    <source>
        <strain evidence="5">M-15738</strain>
        <tissue evidence="5">Blood</tissue>
    </source>
</reference>
<name>A0AAV6HB86_9TELE</name>
<dbReference type="PRINTS" id="PR01217">
    <property type="entry name" value="PRICHEXTENSN"/>
</dbReference>
<proteinExistence type="predicted"/>
<organism evidence="5 6">
    <name type="scientific">Alosa alosa</name>
    <name type="common">allis shad</name>
    <dbReference type="NCBI Taxonomy" id="278164"/>
    <lineage>
        <taxon>Eukaryota</taxon>
        <taxon>Metazoa</taxon>
        <taxon>Chordata</taxon>
        <taxon>Craniata</taxon>
        <taxon>Vertebrata</taxon>
        <taxon>Euteleostomi</taxon>
        <taxon>Actinopterygii</taxon>
        <taxon>Neopterygii</taxon>
        <taxon>Teleostei</taxon>
        <taxon>Clupei</taxon>
        <taxon>Clupeiformes</taxon>
        <taxon>Clupeoidei</taxon>
        <taxon>Clupeidae</taxon>
        <taxon>Alosa</taxon>
    </lineage>
</organism>
<dbReference type="Pfam" id="PF24556">
    <property type="entry name" value="SH3_Myosin-XVIIIa"/>
    <property type="match status" value="1"/>
</dbReference>
<feature type="compositionally biased region" description="Basic and acidic residues" evidence="3">
    <location>
        <begin position="206"/>
        <end position="228"/>
    </location>
</feature>
<feature type="compositionally biased region" description="Pro residues" evidence="3">
    <location>
        <begin position="232"/>
        <end position="245"/>
    </location>
</feature>
<dbReference type="Proteomes" id="UP000823561">
    <property type="component" value="Chromosome 2"/>
</dbReference>
<feature type="compositionally biased region" description="Basic residues" evidence="3">
    <location>
        <begin position="7"/>
        <end position="21"/>
    </location>
</feature>
<dbReference type="InterPro" id="IPR036961">
    <property type="entry name" value="Kinesin_motor_dom_sf"/>
</dbReference>
<dbReference type="Gene3D" id="3.40.850.10">
    <property type="entry name" value="Kinesin motor domain"/>
    <property type="match status" value="1"/>
</dbReference>
<evidence type="ECO:0000313" key="5">
    <source>
        <dbReference type="EMBL" id="KAG5284553.1"/>
    </source>
</evidence>
<dbReference type="EMBL" id="JADWDJ010000002">
    <property type="protein sequence ID" value="KAG5284553.1"/>
    <property type="molecule type" value="Genomic_DNA"/>
</dbReference>
<feature type="compositionally biased region" description="Basic residues" evidence="3">
    <location>
        <begin position="196"/>
        <end position="205"/>
    </location>
</feature>
<evidence type="ECO:0000256" key="1">
    <source>
        <dbReference type="ARBA" id="ARBA00022741"/>
    </source>
</evidence>
<feature type="compositionally biased region" description="Low complexity" evidence="3">
    <location>
        <begin position="103"/>
        <end position="129"/>
    </location>
</feature>
<keyword evidence="6" id="KW-1185">Reference proteome</keyword>
<evidence type="ECO:0000256" key="2">
    <source>
        <dbReference type="ARBA" id="ARBA00022840"/>
    </source>
</evidence>
<evidence type="ECO:0000256" key="3">
    <source>
        <dbReference type="SAM" id="MobiDB-lite"/>
    </source>
</evidence>
<feature type="compositionally biased region" description="Low complexity" evidence="3">
    <location>
        <begin position="362"/>
        <end position="380"/>
    </location>
</feature>
<dbReference type="AlphaFoldDB" id="A0AAV6HB86"/>
<feature type="compositionally biased region" description="Low complexity" evidence="3">
    <location>
        <begin position="54"/>
        <end position="88"/>
    </location>
</feature>
<feature type="compositionally biased region" description="Pro residues" evidence="3">
    <location>
        <begin position="273"/>
        <end position="287"/>
    </location>
</feature>
<accession>A0AAV6HB86</accession>
<protein>
    <recommendedName>
        <fullName evidence="4">Unconventional myosin-XVIIIa SH3 domain-containing protein</fullName>
    </recommendedName>
</protein>
<feature type="region of interest" description="Disordered" evidence="3">
    <location>
        <begin position="539"/>
        <end position="558"/>
    </location>
</feature>
<feature type="region of interest" description="Disordered" evidence="3">
    <location>
        <begin position="359"/>
        <end position="399"/>
    </location>
</feature>
<dbReference type="InterPro" id="IPR057772">
    <property type="entry name" value="SH3_Myo18a"/>
</dbReference>
<dbReference type="GO" id="GO:0005524">
    <property type="term" value="F:ATP binding"/>
    <property type="evidence" value="ECO:0007669"/>
    <property type="project" value="UniProtKB-KW"/>
</dbReference>
<feature type="domain" description="Unconventional myosin-XVIIIa SH3" evidence="4">
    <location>
        <begin position="437"/>
        <end position="496"/>
    </location>
</feature>
<sequence length="558" mass="58056">MLPQKVKTAKKGSKRGIKKVYNRLPLAGPSPPGRLLIRVPRCRAADQVKDVIPSAGSKASSSDSEGSLSTQSPSPSQSQASRDPASDAVQRRSSDTPTADGKTATNDSTNSSTSSTSSGPAQGSGPPDDMQGFRRFGRREPPEAPPAPPPPTSAAAAAAAANSVPKGAKAASGPPASGKPEKDDISMGLASLMGRARTKEHRPRTRNSDRKEEEVKEEAQKTAEETKEATPAPTPAPPTPAPSTPAPAQASVTPAPPTPKPDPLAPPAGFIPAPTPKPNPLSPPPGFIPAFKANPLAPPAGFIPAPKPNPLAPPAGFIPLPKKDPFAPVAGFLPPPKPDPLAPPAGFIPMRPSVVRKPEVKAAAAASRGPAAPTGKATAGNTQSQGSAPQVAPLLVPTEENHKRLKEVLTMENTAKLEEDPVAILQASHQAATQPKVKTEAQIAAEKAWYGTEKVWLVHKDGFSLATLLKTEAGSLPEGKVKIRLEHDGSLLDVDEDDVEKANPPSLDRVEDLSSLPYLNESSVMQLGSYGGASKYLRRGPTSWSSTRSPHPPCTPKR</sequence>